<organism evidence="1 2">
    <name type="scientific">Delitschia confertaspora ATCC 74209</name>
    <dbReference type="NCBI Taxonomy" id="1513339"/>
    <lineage>
        <taxon>Eukaryota</taxon>
        <taxon>Fungi</taxon>
        <taxon>Dikarya</taxon>
        <taxon>Ascomycota</taxon>
        <taxon>Pezizomycotina</taxon>
        <taxon>Dothideomycetes</taxon>
        <taxon>Pleosporomycetidae</taxon>
        <taxon>Pleosporales</taxon>
        <taxon>Delitschiaceae</taxon>
        <taxon>Delitschia</taxon>
    </lineage>
</organism>
<dbReference type="Gene3D" id="3.40.50.150">
    <property type="entry name" value="Vaccinia Virus protein VP39"/>
    <property type="match status" value="1"/>
</dbReference>
<evidence type="ECO:0000313" key="1">
    <source>
        <dbReference type="EMBL" id="KAF2197135.1"/>
    </source>
</evidence>
<dbReference type="PANTHER" id="PTHR43591">
    <property type="entry name" value="METHYLTRANSFERASE"/>
    <property type="match status" value="1"/>
</dbReference>
<name>A0A9P4MUK2_9PLEO</name>
<keyword evidence="1" id="KW-0489">Methyltransferase</keyword>
<sequence>MLWLMTADGALHLAPLENPKHVLDIGTGTGSWAVEFASQYPQSHIIGTDLSPIQPTYIPVNCAFEIHDAEDSWDFSHQFSYIHGRALISCFQDPSTIIQKAYDALEPGGYLELHDGLFPFSFMDPQPDPDGVLMRWFNSALTASIRVGRPWNNAQHYSRWMSECGFEDIVEKRFFWPHGTWAKGEKMKRLGALFKEDMAVAVEAISMKLFTKVLGMREEEVREMVESVVGEMGRKGVFMYETVLFVYGRKPLNAESPSS</sequence>
<proteinExistence type="predicted"/>
<keyword evidence="1" id="KW-0808">Transferase</keyword>
<dbReference type="SUPFAM" id="SSF53335">
    <property type="entry name" value="S-adenosyl-L-methionine-dependent methyltransferases"/>
    <property type="match status" value="1"/>
</dbReference>
<dbReference type="Proteomes" id="UP000799536">
    <property type="component" value="Unassembled WGS sequence"/>
</dbReference>
<dbReference type="Pfam" id="PF13489">
    <property type="entry name" value="Methyltransf_23"/>
    <property type="match status" value="1"/>
</dbReference>
<keyword evidence="2" id="KW-1185">Reference proteome</keyword>
<reference evidence="1" key="1">
    <citation type="journal article" date="2020" name="Stud. Mycol.">
        <title>101 Dothideomycetes genomes: a test case for predicting lifestyles and emergence of pathogens.</title>
        <authorList>
            <person name="Haridas S."/>
            <person name="Albert R."/>
            <person name="Binder M."/>
            <person name="Bloem J."/>
            <person name="Labutti K."/>
            <person name="Salamov A."/>
            <person name="Andreopoulos B."/>
            <person name="Baker S."/>
            <person name="Barry K."/>
            <person name="Bills G."/>
            <person name="Bluhm B."/>
            <person name="Cannon C."/>
            <person name="Castanera R."/>
            <person name="Culley D."/>
            <person name="Daum C."/>
            <person name="Ezra D."/>
            <person name="Gonzalez J."/>
            <person name="Henrissat B."/>
            <person name="Kuo A."/>
            <person name="Liang C."/>
            <person name="Lipzen A."/>
            <person name="Lutzoni F."/>
            <person name="Magnuson J."/>
            <person name="Mondo S."/>
            <person name="Nolan M."/>
            <person name="Ohm R."/>
            <person name="Pangilinan J."/>
            <person name="Park H.-J."/>
            <person name="Ramirez L."/>
            <person name="Alfaro M."/>
            <person name="Sun H."/>
            <person name="Tritt A."/>
            <person name="Yoshinaga Y."/>
            <person name="Zwiers L.-H."/>
            <person name="Turgeon B."/>
            <person name="Goodwin S."/>
            <person name="Spatafora J."/>
            <person name="Crous P."/>
            <person name="Grigoriev I."/>
        </authorList>
    </citation>
    <scope>NUCLEOTIDE SEQUENCE</scope>
    <source>
        <strain evidence="1">ATCC 74209</strain>
    </source>
</reference>
<dbReference type="GO" id="GO:0008168">
    <property type="term" value="F:methyltransferase activity"/>
    <property type="evidence" value="ECO:0007669"/>
    <property type="project" value="UniProtKB-KW"/>
</dbReference>
<dbReference type="EMBL" id="ML994273">
    <property type="protein sequence ID" value="KAF2197135.1"/>
    <property type="molecule type" value="Genomic_DNA"/>
</dbReference>
<dbReference type="PANTHER" id="PTHR43591:SF102">
    <property type="entry name" value="S-ADENOSYL-L-METHIONINE-DEPENDENT METHYLTRANSFERASE"/>
    <property type="match status" value="1"/>
</dbReference>
<dbReference type="CDD" id="cd02440">
    <property type="entry name" value="AdoMet_MTases"/>
    <property type="match status" value="1"/>
</dbReference>
<comment type="caution">
    <text evidence="1">The sequence shown here is derived from an EMBL/GenBank/DDBJ whole genome shotgun (WGS) entry which is preliminary data.</text>
</comment>
<accession>A0A9P4MUK2</accession>
<gene>
    <name evidence="1" type="ORF">GQ43DRAFT_444497</name>
</gene>
<dbReference type="OrthoDB" id="2013972at2759"/>
<protein>
    <submittedName>
        <fullName evidence="1">S-adenosyl-L-methionine-dependent methyltransferase</fullName>
    </submittedName>
</protein>
<dbReference type="AlphaFoldDB" id="A0A9P4MUK2"/>
<dbReference type="InterPro" id="IPR029063">
    <property type="entry name" value="SAM-dependent_MTases_sf"/>
</dbReference>
<dbReference type="GO" id="GO:0032259">
    <property type="term" value="P:methylation"/>
    <property type="evidence" value="ECO:0007669"/>
    <property type="project" value="UniProtKB-KW"/>
</dbReference>
<evidence type="ECO:0000313" key="2">
    <source>
        <dbReference type="Proteomes" id="UP000799536"/>
    </source>
</evidence>